<gene>
    <name evidence="3" type="ORF">G1C95_2133</name>
</gene>
<dbReference type="AlphaFoldDB" id="A0A7Y0ERA0"/>
<proteinExistence type="predicted"/>
<comment type="caution">
    <text evidence="3">The sequence shown here is derived from an EMBL/GenBank/DDBJ whole genome shotgun (WGS) entry which is preliminary data.</text>
</comment>
<evidence type="ECO:0000313" key="4">
    <source>
        <dbReference type="Proteomes" id="UP000532194"/>
    </source>
</evidence>
<sequence>MGFIVAPLAVATADETSSVFYSYVYGSYMKQKDWGTFTVGYAQGGMESLTIGNQSSVKASSVKAEIAGPDADAFLFETNLRGGSTLSATSSGGINRIAPKAGMPARETPYIAQVKITARQNNQPIEETITVGWFTVAEEVKDPATWTITIDGGTLSGTPSGEATGGDIIALPTADQFTKDGVTLVGFTRAEDNREFKPGETVYLLAGANTFTPIWDVDPDNVTITLPQDRQFTTYIDGVAVDRGVDTVTIPNDTQVVFRFEADEDVILEKVQFTPVKGDVSYYSSSSMKSGVKWTCSSDMTITMHYDTVIKGLPEDGAVIELGTVSSAYTSTWRRDLFTVSNVSSIDAMLGVDIPSFAESNGLLLFGDDNNADWQIISAHATNVKALGIRFMTPTEPVKPGKITYRAGVDVTGLPNGPNGTPNISQRMRYYTFTLTVLEAWPTPAPQMDSAGAYLTGLEAGVEYLIAVADGEAVAYTADDQGRIAIAKDWYGKTITIVRKGDDTTRGDSASVTLEIANNVVSIAVTQSPTVTEYQAGDTFDPAGLEVTKTMANGDEIVLEADEYTLSSPDMSKAGEQTVTVTLNEDTSKTATFTITITAIPTPPPSVVYRGITIVSKPDRTTYGIGDELDLSGLKVAKHWSDGSTQLVKADDYEVSGFDSSKPGAVTITVTLKADRSRKVTFEVKIVAGSVSVHRLYNTSSGEHFYTANVTEKNGLVSRGWRYEGVAFVMSDYGTEVHRFYNPYSGLHMFTTDAAETAALRAAGWRYEGVAFHAPQDGGTKVARFYNTGNGDHLFTANAVERAAVLAAGWRDEGVGFVAE</sequence>
<evidence type="ECO:0000313" key="3">
    <source>
        <dbReference type="EMBL" id="NMM94945.1"/>
    </source>
</evidence>
<feature type="domain" description="DUF5648" evidence="2">
    <location>
        <begin position="693"/>
        <end position="819"/>
    </location>
</feature>
<evidence type="ECO:0000259" key="1">
    <source>
        <dbReference type="Pfam" id="PF07523"/>
    </source>
</evidence>
<dbReference type="EMBL" id="JAAIII010000007">
    <property type="protein sequence ID" value="NMM94945.1"/>
    <property type="molecule type" value="Genomic_DNA"/>
</dbReference>
<evidence type="ECO:0000259" key="2">
    <source>
        <dbReference type="Pfam" id="PF18885"/>
    </source>
</evidence>
<accession>A0A7Y0ERA0</accession>
<feature type="domain" description="Ig-like" evidence="1">
    <location>
        <begin position="532"/>
        <end position="596"/>
    </location>
</feature>
<dbReference type="InterPro" id="IPR043708">
    <property type="entry name" value="DUF5648"/>
</dbReference>
<organism evidence="3 4">
    <name type="scientific">Bifidobacterium oedipodis</name>
    <dbReference type="NCBI Taxonomy" id="2675322"/>
    <lineage>
        <taxon>Bacteria</taxon>
        <taxon>Bacillati</taxon>
        <taxon>Actinomycetota</taxon>
        <taxon>Actinomycetes</taxon>
        <taxon>Bifidobacteriales</taxon>
        <taxon>Bifidobacteriaceae</taxon>
        <taxon>Bifidobacterium</taxon>
    </lineage>
</organism>
<dbReference type="Proteomes" id="UP000532194">
    <property type="component" value="Unassembled WGS sequence"/>
</dbReference>
<dbReference type="Pfam" id="PF07523">
    <property type="entry name" value="Big_3"/>
    <property type="match status" value="2"/>
</dbReference>
<dbReference type="Pfam" id="PF18885">
    <property type="entry name" value="DUF5648"/>
    <property type="match status" value="1"/>
</dbReference>
<reference evidence="3 4" key="1">
    <citation type="submission" date="2020-02" db="EMBL/GenBank/DDBJ databases">
        <title>Characterization of phylogenetic diversity of novel bifidobacterial species isolated in Czech ZOOs.</title>
        <authorList>
            <person name="Lugli G.A."/>
            <person name="Vera N.B."/>
            <person name="Ventura M."/>
        </authorList>
    </citation>
    <scope>NUCLEOTIDE SEQUENCE [LARGE SCALE GENOMIC DNA]</scope>
    <source>
        <strain evidence="3 4">DSM 109957</strain>
    </source>
</reference>
<feature type="domain" description="Ig-like" evidence="1">
    <location>
        <begin position="618"/>
        <end position="685"/>
    </location>
</feature>
<dbReference type="Gene3D" id="2.60.40.3630">
    <property type="match status" value="2"/>
</dbReference>
<dbReference type="InterPro" id="IPR022038">
    <property type="entry name" value="Ig-like_bact"/>
</dbReference>
<name>A0A7Y0ERA0_9BIFI</name>
<keyword evidence="4" id="KW-1185">Reference proteome</keyword>
<protein>
    <submittedName>
        <fullName evidence="3">Mannosyl-glycoprotein endo-beta-N-acetylglucosaminidase</fullName>
    </submittedName>
</protein>